<feature type="binding site" evidence="7">
    <location>
        <position position="15"/>
    </location>
    <ligand>
        <name>ADP-alpha-D-glucose</name>
        <dbReference type="ChEBI" id="CHEBI:57498"/>
    </ligand>
</feature>
<dbReference type="PANTHER" id="PTHR45825">
    <property type="entry name" value="GRANULE-BOUND STARCH SYNTHASE 1, CHLOROPLASTIC/AMYLOPLASTIC"/>
    <property type="match status" value="1"/>
</dbReference>
<dbReference type="Gene3D" id="3.40.50.2000">
    <property type="entry name" value="Glycogen Phosphorylase B"/>
    <property type="match status" value="2"/>
</dbReference>
<evidence type="ECO:0000313" key="11">
    <source>
        <dbReference type="EMBL" id="MSS81499.1"/>
    </source>
</evidence>
<dbReference type="EC" id="2.4.1.21" evidence="7"/>
<dbReference type="NCBIfam" id="TIGR02095">
    <property type="entry name" value="glgA"/>
    <property type="match status" value="1"/>
</dbReference>
<feature type="domain" description="Glycosyl transferase family 1" evidence="9">
    <location>
        <begin position="295"/>
        <end position="448"/>
    </location>
</feature>
<dbReference type="AlphaFoldDB" id="A0A6N7VIL9"/>
<comment type="catalytic activity">
    <reaction evidence="1 7">
        <text>[(1-&gt;4)-alpha-D-glucosyl](n) + ADP-alpha-D-glucose = [(1-&gt;4)-alpha-D-glucosyl](n+1) + ADP + H(+)</text>
        <dbReference type="Rhea" id="RHEA:18189"/>
        <dbReference type="Rhea" id="RHEA-COMP:9584"/>
        <dbReference type="Rhea" id="RHEA-COMP:9587"/>
        <dbReference type="ChEBI" id="CHEBI:15378"/>
        <dbReference type="ChEBI" id="CHEBI:15444"/>
        <dbReference type="ChEBI" id="CHEBI:57498"/>
        <dbReference type="ChEBI" id="CHEBI:456216"/>
        <dbReference type="EC" id="2.4.1.21"/>
    </reaction>
</comment>
<dbReference type="PANTHER" id="PTHR45825:SF11">
    <property type="entry name" value="ALPHA AMYLASE DOMAIN-CONTAINING PROTEIN"/>
    <property type="match status" value="1"/>
</dbReference>
<proteinExistence type="inferred from homology"/>
<dbReference type="EMBL" id="VULN01000003">
    <property type="protein sequence ID" value="MSS81499.1"/>
    <property type="molecule type" value="Genomic_DNA"/>
</dbReference>
<evidence type="ECO:0000313" key="12">
    <source>
        <dbReference type="Proteomes" id="UP000441455"/>
    </source>
</evidence>
<dbReference type="InterPro" id="IPR001296">
    <property type="entry name" value="Glyco_trans_1"/>
</dbReference>
<dbReference type="InterPro" id="IPR013534">
    <property type="entry name" value="Starch_synth_cat_dom"/>
</dbReference>
<evidence type="ECO:0000256" key="8">
    <source>
        <dbReference type="SAM" id="MobiDB-lite"/>
    </source>
</evidence>
<comment type="caution">
    <text evidence="11">The sequence shown here is derived from an EMBL/GenBank/DDBJ whole genome shotgun (WGS) entry which is preliminary data.</text>
</comment>
<dbReference type="HAMAP" id="MF_00484">
    <property type="entry name" value="Glycogen_synth"/>
    <property type="match status" value="1"/>
</dbReference>
<gene>
    <name evidence="7 11" type="primary">glgA</name>
    <name evidence="11" type="ORF">FX155_02580</name>
</gene>
<reference evidence="11 12" key="1">
    <citation type="submission" date="2019-08" db="EMBL/GenBank/DDBJ databases">
        <title>In-depth cultivation of the pig gut microbiome towards novel bacterial diversity and tailored functional studies.</title>
        <authorList>
            <person name="Wylensek D."/>
            <person name="Hitch T.C.A."/>
            <person name="Clavel T."/>
        </authorList>
    </citation>
    <scope>NUCLEOTIDE SEQUENCE [LARGE SCALE GENOMIC DNA]</scope>
    <source>
        <strain evidence="11 12">WCA-389-WT-5B</strain>
    </source>
</reference>
<dbReference type="GO" id="GO:0005978">
    <property type="term" value="P:glycogen biosynthetic process"/>
    <property type="evidence" value="ECO:0007669"/>
    <property type="project" value="UniProtKB-UniRule"/>
</dbReference>
<evidence type="ECO:0000259" key="9">
    <source>
        <dbReference type="Pfam" id="PF00534"/>
    </source>
</evidence>
<dbReference type="Pfam" id="PF00534">
    <property type="entry name" value="Glycos_transf_1"/>
    <property type="match status" value="1"/>
</dbReference>
<comment type="function">
    <text evidence="2 7">Synthesizes alpha-1,4-glucan chains using ADP-glucose.</text>
</comment>
<evidence type="ECO:0000256" key="7">
    <source>
        <dbReference type="HAMAP-Rule" id="MF_00484"/>
    </source>
</evidence>
<evidence type="ECO:0000259" key="10">
    <source>
        <dbReference type="Pfam" id="PF08323"/>
    </source>
</evidence>
<evidence type="ECO:0000256" key="5">
    <source>
        <dbReference type="ARBA" id="ARBA00022679"/>
    </source>
</evidence>
<dbReference type="GO" id="GO:0009011">
    <property type="term" value="F:alpha-1,4-glucan glucosyltransferase (ADP-glucose donor) activity"/>
    <property type="evidence" value="ECO:0007669"/>
    <property type="project" value="UniProtKB-UniRule"/>
</dbReference>
<comment type="pathway">
    <text evidence="7">Glycan biosynthesis; glycogen biosynthesis.</text>
</comment>
<comment type="similarity">
    <text evidence="3 7">Belongs to the glycosyltransferase 1 family. Bacterial/plant glycogen synthase subfamily.</text>
</comment>
<evidence type="ECO:0000256" key="4">
    <source>
        <dbReference type="ARBA" id="ARBA00022676"/>
    </source>
</evidence>
<protein>
    <recommendedName>
        <fullName evidence="7">Glycogen synthase</fullName>
        <ecNumber evidence="7">2.4.1.21</ecNumber>
    </recommendedName>
    <alternativeName>
        <fullName evidence="7">Starch [bacterial glycogen] synthase</fullName>
    </alternativeName>
</protein>
<keyword evidence="6 7" id="KW-0320">Glycogen biosynthesis</keyword>
<dbReference type="OrthoDB" id="9808590at2"/>
<dbReference type="NCBIfam" id="NF001898">
    <property type="entry name" value="PRK00654.1-1"/>
    <property type="match status" value="1"/>
</dbReference>
<sequence length="545" mass="61013">MKVLLAASEAVPFIKTGGLADVMGALPAKLRREGVETALVIPKYAQVAEKYGGRMEQVWQGTVDLAWRRQYVGVEKITLEDGVPVFFIDNEYYFKREGLYGFFDDGERFAYFCRAVLAMLPHIGFRPDIIHSNDWHTGLMGVYLKEDFQKDPFYQGIKSLFTIHNMKYQGIYGPEIVEDVLGLSRSLFDSGKIENGGCVNYLKAGMEYADAVTTVSPSYAEEIRYPYFGEGLDGYVRLCQGKITGILNGMDEKAYDPAEDPRIPYGYTDKDVFIRKPLDKEALQKELGLPVSRRVPVFAMISRLVEAKGLDLLTCIMDELLQEDIQLVIVGTGDKAYEQALTDLASRYPDKVSVNILFSEDLAHRVYAGADFFLMPSRYEACGLSQMISMKYGTIPVVHATGGLRDSVQNFEKFSGEGNGLSFAHFNAHELLFTIKRGLSDYEEDTVWEKLVLNAMHSDNSWDKSARAYKALYEKIAGPEEAPAPAVKLTLGDVAVKLPEEAPGEGLRTKAAGTRKRALRKTAAHKKTARKTPVRKAVRKKPEFR</sequence>
<dbReference type="GO" id="GO:0004373">
    <property type="term" value="F:alpha-1,4-glucan glucosyltransferase (UDP-glucose donor) activity"/>
    <property type="evidence" value="ECO:0007669"/>
    <property type="project" value="InterPro"/>
</dbReference>
<organism evidence="11 12">
    <name type="scientific">Acidaminococcus fermentans</name>
    <dbReference type="NCBI Taxonomy" id="905"/>
    <lineage>
        <taxon>Bacteria</taxon>
        <taxon>Bacillati</taxon>
        <taxon>Bacillota</taxon>
        <taxon>Negativicutes</taxon>
        <taxon>Acidaminococcales</taxon>
        <taxon>Acidaminococcaceae</taxon>
        <taxon>Acidaminococcus</taxon>
    </lineage>
</organism>
<evidence type="ECO:0000256" key="6">
    <source>
        <dbReference type="ARBA" id="ARBA00023056"/>
    </source>
</evidence>
<dbReference type="UniPathway" id="UPA00164"/>
<evidence type="ECO:0000256" key="2">
    <source>
        <dbReference type="ARBA" id="ARBA00002764"/>
    </source>
</evidence>
<name>A0A6N7VIL9_ACIFE</name>
<feature type="region of interest" description="Disordered" evidence="8">
    <location>
        <begin position="502"/>
        <end position="545"/>
    </location>
</feature>
<feature type="domain" description="Starch synthase catalytic" evidence="10">
    <location>
        <begin position="2"/>
        <end position="237"/>
    </location>
</feature>
<dbReference type="SUPFAM" id="SSF53756">
    <property type="entry name" value="UDP-Glycosyltransferase/glycogen phosphorylase"/>
    <property type="match status" value="1"/>
</dbReference>
<evidence type="ECO:0000256" key="3">
    <source>
        <dbReference type="ARBA" id="ARBA00010281"/>
    </source>
</evidence>
<accession>A0A6N7VIL9</accession>
<evidence type="ECO:0000256" key="1">
    <source>
        <dbReference type="ARBA" id="ARBA00001478"/>
    </source>
</evidence>
<keyword evidence="5 7" id="KW-0808">Transferase</keyword>
<keyword evidence="4 7" id="KW-0328">Glycosyltransferase</keyword>
<dbReference type="RefSeq" id="WP_154487725.1">
    <property type="nucleotide sequence ID" value="NZ_VULN01000003.1"/>
</dbReference>
<dbReference type="CDD" id="cd03791">
    <property type="entry name" value="GT5_Glycogen_synthase_DULL1-like"/>
    <property type="match status" value="1"/>
</dbReference>
<dbReference type="Proteomes" id="UP000441455">
    <property type="component" value="Unassembled WGS sequence"/>
</dbReference>
<dbReference type="Pfam" id="PF08323">
    <property type="entry name" value="Glyco_transf_5"/>
    <property type="match status" value="1"/>
</dbReference>
<dbReference type="InterPro" id="IPR011835">
    <property type="entry name" value="GS/SS"/>
</dbReference>
<feature type="compositionally biased region" description="Basic residues" evidence="8">
    <location>
        <begin position="513"/>
        <end position="539"/>
    </location>
</feature>